<name>A0ABN3YAA3_9ENTE</name>
<proteinExistence type="predicted"/>
<gene>
    <name evidence="1" type="ORF">GCM10019998_20770</name>
</gene>
<sequence>MTQEEFAKKLQELKDGNIAEVIVEQADFMEFRKAWLSFSDRSSFVGKAGLSGTIHYKYFPAEQEK</sequence>
<evidence type="ECO:0000313" key="2">
    <source>
        <dbReference type="Proteomes" id="UP001501577"/>
    </source>
</evidence>
<dbReference type="Proteomes" id="UP001501577">
    <property type="component" value="Unassembled WGS sequence"/>
</dbReference>
<protein>
    <submittedName>
        <fullName evidence="1">Uncharacterized protein</fullName>
    </submittedName>
</protein>
<dbReference type="RefSeq" id="WP_068710612.1">
    <property type="nucleotide sequence ID" value="NZ_BAAAXQ010000069.1"/>
</dbReference>
<comment type="caution">
    <text evidence="1">The sequence shown here is derived from an EMBL/GenBank/DDBJ whole genome shotgun (WGS) entry which is preliminary data.</text>
</comment>
<organism evidence="1 2">
    <name type="scientific">Tetragenococcus solitarius</name>
    <dbReference type="NCBI Taxonomy" id="71453"/>
    <lineage>
        <taxon>Bacteria</taxon>
        <taxon>Bacillati</taxon>
        <taxon>Bacillota</taxon>
        <taxon>Bacilli</taxon>
        <taxon>Lactobacillales</taxon>
        <taxon>Enterococcaceae</taxon>
        <taxon>Tetragenococcus</taxon>
    </lineage>
</organism>
<keyword evidence="2" id="KW-1185">Reference proteome</keyword>
<accession>A0ABN3YAA3</accession>
<reference evidence="1 2" key="1">
    <citation type="journal article" date="2019" name="Int. J. Syst. Evol. Microbiol.">
        <title>The Global Catalogue of Microorganisms (GCM) 10K type strain sequencing project: providing services to taxonomists for standard genome sequencing and annotation.</title>
        <authorList>
            <consortium name="The Broad Institute Genomics Platform"/>
            <consortium name="The Broad Institute Genome Sequencing Center for Infectious Disease"/>
            <person name="Wu L."/>
            <person name="Ma J."/>
        </authorList>
    </citation>
    <scope>NUCLEOTIDE SEQUENCE [LARGE SCALE GENOMIC DNA]</scope>
    <source>
        <strain evidence="1 2">JCM 8736</strain>
    </source>
</reference>
<dbReference type="EMBL" id="BAAAXQ010000069">
    <property type="protein sequence ID" value="GAA3024026.1"/>
    <property type="molecule type" value="Genomic_DNA"/>
</dbReference>
<evidence type="ECO:0000313" key="1">
    <source>
        <dbReference type="EMBL" id="GAA3024026.1"/>
    </source>
</evidence>